<evidence type="ECO:0008006" key="3">
    <source>
        <dbReference type="Google" id="ProtNLM"/>
    </source>
</evidence>
<feature type="compositionally biased region" description="Low complexity" evidence="1">
    <location>
        <begin position="211"/>
        <end position="220"/>
    </location>
</feature>
<evidence type="ECO:0000313" key="2">
    <source>
        <dbReference type="EMBL" id="GFA39598.1"/>
    </source>
</evidence>
<organism evidence="2">
    <name type="scientific">Tanacetum cinerariifolium</name>
    <name type="common">Dalmatian daisy</name>
    <name type="synonym">Chrysanthemum cinerariifolium</name>
    <dbReference type="NCBI Taxonomy" id="118510"/>
    <lineage>
        <taxon>Eukaryota</taxon>
        <taxon>Viridiplantae</taxon>
        <taxon>Streptophyta</taxon>
        <taxon>Embryophyta</taxon>
        <taxon>Tracheophyta</taxon>
        <taxon>Spermatophyta</taxon>
        <taxon>Magnoliopsida</taxon>
        <taxon>eudicotyledons</taxon>
        <taxon>Gunneridae</taxon>
        <taxon>Pentapetalae</taxon>
        <taxon>asterids</taxon>
        <taxon>campanulids</taxon>
        <taxon>Asterales</taxon>
        <taxon>Asteraceae</taxon>
        <taxon>Asteroideae</taxon>
        <taxon>Anthemideae</taxon>
        <taxon>Anthemidinae</taxon>
        <taxon>Tanacetum</taxon>
    </lineage>
</organism>
<gene>
    <name evidence="2" type="ORF">Tci_611570</name>
</gene>
<reference evidence="2" key="1">
    <citation type="journal article" date="2019" name="Sci. Rep.">
        <title>Draft genome of Tanacetum cinerariifolium, the natural source of mosquito coil.</title>
        <authorList>
            <person name="Yamashiro T."/>
            <person name="Shiraishi A."/>
            <person name="Satake H."/>
            <person name="Nakayama K."/>
        </authorList>
    </citation>
    <scope>NUCLEOTIDE SEQUENCE</scope>
</reference>
<dbReference type="AlphaFoldDB" id="A0A699JIU5"/>
<dbReference type="EMBL" id="BKCJ010416745">
    <property type="protein sequence ID" value="GFA39598.1"/>
    <property type="molecule type" value="Genomic_DNA"/>
</dbReference>
<evidence type="ECO:0000256" key="1">
    <source>
        <dbReference type="SAM" id="MobiDB-lite"/>
    </source>
</evidence>
<feature type="region of interest" description="Disordered" evidence="1">
    <location>
        <begin position="191"/>
        <end position="238"/>
    </location>
</feature>
<proteinExistence type="predicted"/>
<accession>A0A699JIU5</accession>
<feature type="non-terminal residue" evidence="2">
    <location>
        <position position="1"/>
    </location>
</feature>
<name>A0A699JIU5_TANCI</name>
<comment type="caution">
    <text evidence="2">The sequence shown here is derived from an EMBL/GenBank/DDBJ whole genome shotgun (WGS) entry which is preliminary data.</text>
</comment>
<sequence length="254" mass="27982">DADGVECFPTEEIFTELARIGLPRMNSTVPWPWLPSALPQIVYFLNAQVIQYALMVNPTIYVSCIKKFWATTSINKANDVVKLQALVDRKKVIMTEDVIQQGLRLDDADGVECLPNEKIFTELAHMGYEKPPPNAKRTAWNEFICSMASAVICLATVIINNQVDDLSSHTTKYTSSALTQKRMMLKCLLLLPPPSPTTTPSSPPQDPIPAPLQAQPATPQATPPQEQPPDTSESSMNLLNTLMETCATLSQKVA</sequence>
<protein>
    <recommendedName>
        <fullName evidence="3">Xylulose kinase-1</fullName>
    </recommendedName>
</protein>
<feature type="compositionally biased region" description="Pro residues" evidence="1">
    <location>
        <begin position="191"/>
        <end position="210"/>
    </location>
</feature>